<keyword evidence="2" id="KW-0805">Transcription regulation</keyword>
<accession>A0A1M4UWT1</accession>
<dbReference type="GO" id="GO:0043565">
    <property type="term" value="F:sequence-specific DNA binding"/>
    <property type="evidence" value="ECO:0007669"/>
    <property type="project" value="TreeGrafter"/>
</dbReference>
<gene>
    <name evidence="6" type="ORF">SAMN05444279_10524</name>
</gene>
<dbReference type="Gene3D" id="3.40.190.10">
    <property type="entry name" value="Periplasmic binding protein-like II"/>
    <property type="match status" value="2"/>
</dbReference>
<dbReference type="GO" id="GO:0003700">
    <property type="term" value="F:DNA-binding transcription factor activity"/>
    <property type="evidence" value="ECO:0007669"/>
    <property type="project" value="InterPro"/>
</dbReference>
<feature type="domain" description="HTH lysR-type" evidence="5">
    <location>
        <begin position="8"/>
        <end position="65"/>
    </location>
</feature>
<proteinExistence type="inferred from homology"/>
<name>A0A1M4UWT1_9RHOB</name>
<keyword evidence="7" id="KW-1185">Reference proteome</keyword>
<dbReference type="Proteomes" id="UP000325134">
    <property type="component" value="Unassembled WGS sequence"/>
</dbReference>
<evidence type="ECO:0000256" key="3">
    <source>
        <dbReference type="ARBA" id="ARBA00023125"/>
    </source>
</evidence>
<evidence type="ECO:0000259" key="5">
    <source>
        <dbReference type="PROSITE" id="PS50931"/>
    </source>
</evidence>
<dbReference type="EMBL" id="FQVK01000005">
    <property type="protein sequence ID" value="SHE61083.1"/>
    <property type="molecule type" value="Genomic_DNA"/>
</dbReference>
<keyword evidence="3" id="KW-0238">DNA-binding</keyword>
<reference evidence="6 7" key="1">
    <citation type="submission" date="2016-11" db="EMBL/GenBank/DDBJ databases">
        <authorList>
            <person name="Varghese N."/>
            <person name="Submissions S."/>
        </authorList>
    </citation>
    <scope>NUCLEOTIDE SEQUENCE [LARGE SCALE GENOMIC DNA]</scope>
    <source>
        <strain evidence="6 7">DSM 29341</strain>
    </source>
</reference>
<dbReference type="Pfam" id="PF00126">
    <property type="entry name" value="HTH_1"/>
    <property type="match status" value="1"/>
</dbReference>
<dbReference type="PANTHER" id="PTHR30537:SF26">
    <property type="entry name" value="GLYCINE CLEAVAGE SYSTEM TRANSCRIPTIONAL ACTIVATOR"/>
    <property type="match status" value="1"/>
</dbReference>
<dbReference type="CDD" id="cd08432">
    <property type="entry name" value="PBP2_GcdR_TrpI_HvrB_AmpR_like"/>
    <property type="match status" value="1"/>
</dbReference>
<dbReference type="InterPro" id="IPR036388">
    <property type="entry name" value="WH-like_DNA-bd_sf"/>
</dbReference>
<dbReference type="InterPro" id="IPR036390">
    <property type="entry name" value="WH_DNA-bd_sf"/>
</dbReference>
<dbReference type="PROSITE" id="PS50931">
    <property type="entry name" value="HTH_LYSR"/>
    <property type="match status" value="1"/>
</dbReference>
<comment type="similarity">
    <text evidence="1">Belongs to the LysR transcriptional regulatory family.</text>
</comment>
<organism evidence="6 7">
    <name type="scientific">Ruegeria intermedia</name>
    <dbReference type="NCBI Taxonomy" id="996115"/>
    <lineage>
        <taxon>Bacteria</taxon>
        <taxon>Pseudomonadati</taxon>
        <taxon>Pseudomonadota</taxon>
        <taxon>Alphaproteobacteria</taxon>
        <taxon>Rhodobacterales</taxon>
        <taxon>Roseobacteraceae</taxon>
        <taxon>Ruegeria</taxon>
    </lineage>
</organism>
<sequence>MDAMVALPPLNALRAFEASARHLNFRLAAQELGVTQGAVAQQVRGLEARLGTPLFDRLPRGLRLTEAGRRFHAPLRRAFRLIEEAVEDLSGQRQITLSVTPSFASKWLVPRLGDFTARHPDVSVQVDARERLADFQTDGVDIAVRQGRAPFGDGLVAEPLFPTEFVVVGSPDLAAQVTSAQDLLAHVLLSDSHGLWPLFLERAGVQGRPRMMNFSQTSLAIDAAVAGQGFALANAPLVAAELMAGRLVQPLAQVLLDDLGFHIVTPRKPRQPDLVALMREWLRAQA</sequence>
<protein>
    <submittedName>
        <fullName evidence="6">LysR family transcriptional regulator, glycine cleavage system transcriptional activator</fullName>
    </submittedName>
</protein>
<keyword evidence="4" id="KW-0804">Transcription</keyword>
<dbReference type="SUPFAM" id="SSF46785">
    <property type="entry name" value="Winged helix' DNA-binding domain"/>
    <property type="match status" value="1"/>
</dbReference>
<evidence type="ECO:0000313" key="6">
    <source>
        <dbReference type="EMBL" id="SHE61083.1"/>
    </source>
</evidence>
<evidence type="ECO:0000256" key="1">
    <source>
        <dbReference type="ARBA" id="ARBA00009437"/>
    </source>
</evidence>
<dbReference type="InterPro" id="IPR058163">
    <property type="entry name" value="LysR-type_TF_proteobact-type"/>
</dbReference>
<dbReference type="Pfam" id="PF03466">
    <property type="entry name" value="LysR_substrate"/>
    <property type="match status" value="1"/>
</dbReference>
<evidence type="ECO:0000256" key="2">
    <source>
        <dbReference type="ARBA" id="ARBA00023015"/>
    </source>
</evidence>
<dbReference type="GO" id="GO:0006351">
    <property type="term" value="P:DNA-templated transcription"/>
    <property type="evidence" value="ECO:0007669"/>
    <property type="project" value="TreeGrafter"/>
</dbReference>
<dbReference type="PRINTS" id="PR00039">
    <property type="entry name" value="HTHLYSR"/>
</dbReference>
<dbReference type="SUPFAM" id="SSF53850">
    <property type="entry name" value="Periplasmic binding protein-like II"/>
    <property type="match status" value="1"/>
</dbReference>
<evidence type="ECO:0000256" key="4">
    <source>
        <dbReference type="ARBA" id="ARBA00023163"/>
    </source>
</evidence>
<dbReference type="PANTHER" id="PTHR30537">
    <property type="entry name" value="HTH-TYPE TRANSCRIPTIONAL REGULATOR"/>
    <property type="match status" value="1"/>
</dbReference>
<dbReference type="OrthoDB" id="9813056at2"/>
<dbReference type="AlphaFoldDB" id="A0A1M4UWT1"/>
<evidence type="ECO:0000313" key="7">
    <source>
        <dbReference type="Proteomes" id="UP000325134"/>
    </source>
</evidence>
<dbReference type="InterPro" id="IPR005119">
    <property type="entry name" value="LysR_subst-bd"/>
</dbReference>
<dbReference type="FunFam" id="1.10.10.10:FF:000001">
    <property type="entry name" value="LysR family transcriptional regulator"/>
    <property type="match status" value="1"/>
</dbReference>
<dbReference type="InterPro" id="IPR000847">
    <property type="entry name" value="LysR_HTH_N"/>
</dbReference>
<dbReference type="Gene3D" id="1.10.10.10">
    <property type="entry name" value="Winged helix-like DNA-binding domain superfamily/Winged helix DNA-binding domain"/>
    <property type="match status" value="1"/>
</dbReference>